<dbReference type="AlphaFoldDB" id="U6SRN2"/>
<keyword evidence="2" id="KW-1185">Reference proteome</keyword>
<protein>
    <submittedName>
        <fullName evidence="1">Uncharacterized protein</fullName>
    </submittedName>
</protein>
<gene>
    <name evidence="1" type="ORF">A33I_07940</name>
</gene>
<organism evidence="1 2">
    <name type="scientific">Alkalihalophilus marmarensis DSM 21297</name>
    <dbReference type="NCBI Taxonomy" id="1188261"/>
    <lineage>
        <taxon>Bacteria</taxon>
        <taxon>Bacillati</taxon>
        <taxon>Bacillota</taxon>
        <taxon>Bacilli</taxon>
        <taxon>Bacillales</taxon>
        <taxon>Bacillaceae</taxon>
        <taxon>Alkalihalophilus</taxon>
    </lineage>
</organism>
<evidence type="ECO:0000313" key="2">
    <source>
        <dbReference type="Proteomes" id="UP000017170"/>
    </source>
</evidence>
<dbReference type="PATRIC" id="fig|1188261.3.peg.979"/>
<comment type="caution">
    <text evidence="1">The sequence shown here is derived from an EMBL/GenBank/DDBJ whole genome shotgun (WGS) entry which is preliminary data.</text>
</comment>
<proteinExistence type="predicted"/>
<evidence type="ECO:0000313" key="1">
    <source>
        <dbReference type="EMBL" id="ERN54339.1"/>
    </source>
</evidence>
<reference evidence="1 2" key="1">
    <citation type="journal article" date="2013" name="Genome Announc.">
        <title>Genome Sequence of the Extreme Obligate Alkaliphile Bacillus marmarensis Strain DSM 21297.</title>
        <authorList>
            <person name="Wernick D.G."/>
            <person name="Choi K.Y."/>
            <person name="Tat C.A."/>
            <person name="Lafontaine Rivera J.G."/>
            <person name="Liao J.C."/>
        </authorList>
    </citation>
    <scope>NUCLEOTIDE SEQUENCE [LARGE SCALE GENOMIC DNA]</scope>
    <source>
        <strain evidence="1 2">DSM 21297</strain>
    </source>
</reference>
<accession>U6SRN2</accession>
<dbReference type="EMBL" id="ATAE01000008">
    <property type="protein sequence ID" value="ERN54339.1"/>
    <property type="molecule type" value="Genomic_DNA"/>
</dbReference>
<dbReference type="Proteomes" id="UP000017170">
    <property type="component" value="Unassembled WGS sequence"/>
</dbReference>
<name>U6SRN2_9BACI</name>
<sequence length="185" mass="22212">MRAFSEVNLIKKEIENQRSVIWRVLTSSTVSVKLFLQNELLFRAKNLCEDVADLTEEHYKLDDLVQFLLEDIVDYVKRKQNIKYMHSLFLKFDKSTHNVRLKHYKNLSDEIKPLYPMNREKVVDWSKIRLRIERKDVLRLEVLLADMSKVYADHHFTVERVLEILLIDFVSKYEKGEATKILRKK</sequence>
<dbReference type="RefSeq" id="WP_022627310.1">
    <property type="nucleotide sequence ID" value="NZ_ATAE01000008.1"/>
</dbReference>